<proteinExistence type="predicted"/>
<dbReference type="InterPro" id="IPR036511">
    <property type="entry name" value="TGT-like_sf"/>
</dbReference>
<comment type="caution">
    <text evidence="1">The sequence shown here is derived from an EMBL/GenBank/DDBJ whole genome shotgun (WGS) entry which is preliminary data.</text>
</comment>
<name>A0AA45BEH3_BURVI</name>
<accession>A0AA45BEH3</accession>
<gene>
    <name evidence="1" type="ORF">C6T65_08830</name>
</gene>
<dbReference type="Proteomes" id="UP000237632">
    <property type="component" value="Unassembled WGS sequence"/>
</dbReference>
<sequence length="431" mass="48696">MKFLYSDTQDYVDPEYDFINDRNAPGRRRYWDDAYAHELMNPAPYDGLLVSMSAVRQAVGIANSKVRYSTAEEQRLLRDGVRKFLRYGGPKFKNAMVMGDCGAFAYADSKTPAYPPQEVVEFYLDAGFTHGVSPDHIIFDCLTENPSASEVGSGILERFDITLANAQEFLRLTKAEGHPFEPLGAVQGWSPRSMADAAVQLEKMGYRYLAIGGLVPLKVDVIKQVLCALRSAIKPETKIHLLGFAKADSIHQFTNFGITSFDSTSPLIRAFKDAKANYYMASPGGGLDYYAAIRIPQAMENPRLMQGIKRGIFDAEDLQRREEKALTALRKFDGGNGRKKDALEAVMDYQRFLTLGDGRSIEYHEKELKKMRSLVERTLEDAPWKRCRCPICSQAGVEVIIFRSSNRNKRRGFHNLGVYHKHVQHILENHK</sequence>
<dbReference type="InterPro" id="IPR053537">
    <property type="entry name" value="DNA-guanine_TGase"/>
</dbReference>
<organism evidence="1 2">
    <name type="scientific">Burkholderia vietnamiensis</name>
    <dbReference type="NCBI Taxonomy" id="60552"/>
    <lineage>
        <taxon>Bacteria</taxon>
        <taxon>Pseudomonadati</taxon>
        <taxon>Pseudomonadota</taxon>
        <taxon>Betaproteobacteria</taxon>
        <taxon>Burkholderiales</taxon>
        <taxon>Burkholderiaceae</taxon>
        <taxon>Burkholderia</taxon>
        <taxon>Burkholderia cepacia complex</taxon>
    </lineage>
</organism>
<protein>
    <recommendedName>
        <fullName evidence="3">tRNA-guanine(15) transglycosylase-like domain-containing protein</fullName>
    </recommendedName>
</protein>
<dbReference type="AlphaFoldDB" id="A0AA45BEH3"/>
<evidence type="ECO:0008006" key="3">
    <source>
        <dbReference type="Google" id="ProtNLM"/>
    </source>
</evidence>
<dbReference type="NCBIfam" id="NF041059">
    <property type="entry name" value="DpdA"/>
    <property type="match status" value="1"/>
</dbReference>
<dbReference type="GO" id="GO:0006400">
    <property type="term" value="P:tRNA modification"/>
    <property type="evidence" value="ECO:0007669"/>
    <property type="project" value="InterPro"/>
</dbReference>
<dbReference type="EMBL" id="PVHK01000052">
    <property type="protein sequence ID" value="PRH42942.1"/>
    <property type="molecule type" value="Genomic_DNA"/>
</dbReference>
<dbReference type="RefSeq" id="WP_081071304.1">
    <property type="nucleotide sequence ID" value="NZ_LPCS01000029.1"/>
</dbReference>
<reference evidence="1 2" key="1">
    <citation type="submission" date="2018-03" db="EMBL/GenBank/DDBJ databases">
        <authorList>
            <person name="Nguyen K."/>
            <person name="Fouts D."/>
            <person name="Sutton G."/>
        </authorList>
    </citation>
    <scope>NUCLEOTIDE SEQUENCE [LARGE SCALE GENOMIC DNA]</scope>
    <source>
        <strain evidence="1 2">AU3578</strain>
    </source>
</reference>
<evidence type="ECO:0000313" key="1">
    <source>
        <dbReference type="EMBL" id="PRH42942.1"/>
    </source>
</evidence>
<dbReference type="Gene3D" id="3.20.20.105">
    <property type="entry name" value="Queuine tRNA-ribosyltransferase-like"/>
    <property type="match status" value="1"/>
</dbReference>
<evidence type="ECO:0000313" key="2">
    <source>
        <dbReference type="Proteomes" id="UP000237632"/>
    </source>
</evidence>
<dbReference type="SUPFAM" id="SSF51713">
    <property type="entry name" value="tRNA-guanine transglycosylase"/>
    <property type="match status" value="1"/>
</dbReference>